<dbReference type="PANTHER" id="PTHR36721">
    <property type="entry name" value="PROLINE-RICH FAMILY PROTEIN"/>
    <property type="match status" value="1"/>
</dbReference>
<sequence length="199" mass="20711">LGSNSNIQIFPHRLNKNSLFRFSKSSQILLLTTKMAKTIHLSCLLFIFLSLFINVSFSLELSHQLPPSTSPVNSPPLPSPTPFPNVPASSPAESPLHSPPAPPPSDLPPTPSPAPVLSPAPTPSHSLAADSDSGNITSGGGGEDSEVSKGGMNGGKKAGIAVGVIAALCFVGIGGFVYKKRQDNIRRSQYGSAARSSFL</sequence>
<accession>A0A9I9DYY1</accession>
<name>A0A9I9DYY1_CUCME</name>
<dbReference type="PANTHER" id="PTHR36721:SF8">
    <property type="entry name" value="EARLY NODULIN-20-LIKE"/>
    <property type="match status" value="1"/>
</dbReference>
<evidence type="ECO:0000256" key="1">
    <source>
        <dbReference type="SAM" id="MobiDB-lite"/>
    </source>
</evidence>
<feature type="compositionally biased region" description="Low complexity" evidence="1">
    <location>
        <begin position="86"/>
        <end position="96"/>
    </location>
</feature>
<feature type="transmembrane region" description="Helical" evidence="2">
    <location>
        <begin position="39"/>
        <end position="59"/>
    </location>
</feature>
<keyword evidence="2" id="KW-0472">Membrane</keyword>
<evidence type="ECO:0000313" key="3">
    <source>
        <dbReference type="EnsemblPlants" id="MELO3C025771.2.1"/>
    </source>
</evidence>
<proteinExistence type="predicted"/>
<reference evidence="3" key="1">
    <citation type="submission" date="2023-03" db="UniProtKB">
        <authorList>
            <consortium name="EnsemblPlants"/>
        </authorList>
    </citation>
    <scope>IDENTIFICATION</scope>
</reference>
<organism evidence="3">
    <name type="scientific">Cucumis melo</name>
    <name type="common">Muskmelon</name>
    <dbReference type="NCBI Taxonomy" id="3656"/>
    <lineage>
        <taxon>Eukaryota</taxon>
        <taxon>Viridiplantae</taxon>
        <taxon>Streptophyta</taxon>
        <taxon>Embryophyta</taxon>
        <taxon>Tracheophyta</taxon>
        <taxon>Spermatophyta</taxon>
        <taxon>Magnoliopsida</taxon>
        <taxon>eudicotyledons</taxon>
        <taxon>Gunneridae</taxon>
        <taxon>Pentapetalae</taxon>
        <taxon>rosids</taxon>
        <taxon>fabids</taxon>
        <taxon>Cucurbitales</taxon>
        <taxon>Cucurbitaceae</taxon>
        <taxon>Benincaseae</taxon>
        <taxon>Cucumis</taxon>
    </lineage>
</organism>
<feature type="compositionally biased region" description="Pro residues" evidence="1">
    <location>
        <begin position="97"/>
        <end position="122"/>
    </location>
</feature>
<dbReference type="EnsemblPlants" id="MELO3C025771.2.1">
    <property type="protein sequence ID" value="MELO3C025771.2.1"/>
    <property type="gene ID" value="MELO3C025771.2"/>
</dbReference>
<feature type="compositionally biased region" description="Pro residues" evidence="1">
    <location>
        <begin position="73"/>
        <end position="85"/>
    </location>
</feature>
<keyword evidence="2" id="KW-1133">Transmembrane helix</keyword>
<feature type="region of interest" description="Disordered" evidence="1">
    <location>
        <begin position="64"/>
        <end position="150"/>
    </location>
</feature>
<keyword evidence="2" id="KW-0812">Transmembrane</keyword>
<dbReference type="AlphaFoldDB" id="A0A9I9DYY1"/>
<evidence type="ECO:0000256" key="2">
    <source>
        <dbReference type="SAM" id="Phobius"/>
    </source>
</evidence>
<dbReference type="Gramene" id="MELO3C025771.2.1">
    <property type="protein sequence ID" value="MELO3C025771.2.1"/>
    <property type="gene ID" value="MELO3C025771.2"/>
</dbReference>
<protein>
    <submittedName>
        <fullName evidence="3">Uncharacterized protein</fullName>
    </submittedName>
</protein>
<feature type="transmembrane region" description="Helical" evidence="2">
    <location>
        <begin position="158"/>
        <end position="178"/>
    </location>
</feature>